<dbReference type="InterPro" id="IPR023019">
    <property type="entry name" value="His_synth_HisIE"/>
</dbReference>
<evidence type="ECO:0000256" key="9">
    <source>
        <dbReference type="ARBA" id="ARBA00022605"/>
    </source>
</evidence>
<evidence type="ECO:0000256" key="8">
    <source>
        <dbReference type="ARBA" id="ARBA00022490"/>
    </source>
</evidence>
<dbReference type="GO" id="GO:0004636">
    <property type="term" value="F:phosphoribosyl-ATP diphosphatase activity"/>
    <property type="evidence" value="ECO:0007669"/>
    <property type="project" value="UniProtKB-UniRule"/>
</dbReference>
<keyword evidence="10 15" id="KW-0547">Nucleotide-binding</keyword>
<feature type="region of interest" description="Phosphoribosyl-AMP cyclohydrolase" evidence="15">
    <location>
        <begin position="1"/>
        <end position="116"/>
    </location>
</feature>
<dbReference type="EC" id="3.5.4.19" evidence="15"/>
<dbReference type="NCBIfam" id="TIGR03188">
    <property type="entry name" value="histidine_hisI"/>
    <property type="match status" value="1"/>
</dbReference>
<comment type="pathway">
    <text evidence="5 15">Amino-acid biosynthesis; L-histidine biosynthesis; L-histidine from 5-phospho-alpha-D-ribose 1-diphosphate: step 2/9.</text>
</comment>
<dbReference type="InterPro" id="IPR021130">
    <property type="entry name" value="PRib-ATP_PPHydrolase-like"/>
</dbReference>
<organism evidence="17 18">
    <name type="scientific">Cognaticolwellia beringensis</name>
    <dbReference type="NCBI Taxonomy" id="1967665"/>
    <lineage>
        <taxon>Bacteria</taxon>
        <taxon>Pseudomonadati</taxon>
        <taxon>Pseudomonadota</taxon>
        <taxon>Gammaproteobacteria</taxon>
        <taxon>Alteromonadales</taxon>
        <taxon>Colwelliaceae</taxon>
        <taxon>Cognaticolwellia</taxon>
    </lineage>
</organism>
<evidence type="ECO:0000256" key="2">
    <source>
        <dbReference type="ARBA" id="ARBA00001460"/>
    </source>
</evidence>
<evidence type="ECO:0000256" key="1">
    <source>
        <dbReference type="ARBA" id="ARBA00000024"/>
    </source>
</evidence>
<gene>
    <name evidence="15" type="primary">hisI</name>
    <name evidence="15" type="synonym">hisIE</name>
    <name evidence="17" type="ORF">B5D82_16030</name>
</gene>
<evidence type="ECO:0000256" key="15">
    <source>
        <dbReference type="HAMAP-Rule" id="MF_01019"/>
    </source>
</evidence>
<keyword evidence="18" id="KW-1185">Reference proteome</keyword>
<protein>
    <recommendedName>
        <fullName evidence="15">Histidine biosynthesis bifunctional protein HisIE</fullName>
    </recommendedName>
    <domain>
        <recommendedName>
            <fullName evidence="15">Phosphoribosyl-AMP cyclohydrolase</fullName>
            <shortName evidence="15">PRA-CH</shortName>
            <ecNumber evidence="15">3.5.4.19</ecNumber>
        </recommendedName>
    </domain>
    <domain>
        <recommendedName>
            <fullName evidence="15">Phosphoribosyl-ATP pyrophosphatase</fullName>
            <shortName evidence="15">PRA-PH</shortName>
            <ecNumber evidence="15">3.6.1.31</ecNumber>
        </recommendedName>
    </domain>
</protein>
<comment type="catalytic activity">
    <reaction evidence="1 15">
        <text>1-(5-phospho-beta-D-ribosyl)-5'-AMP + H2O = 1-(5-phospho-beta-D-ribosyl)-5-[(5-phospho-beta-D-ribosylamino)methylideneamino]imidazole-4-carboxamide</text>
        <dbReference type="Rhea" id="RHEA:20049"/>
        <dbReference type="ChEBI" id="CHEBI:15377"/>
        <dbReference type="ChEBI" id="CHEBI:58435"/>
        <dbReference type="ChEBI" id="CHEBI:59457"/>
        <dbReference type="EC" id="3.5.4.19"/>
    </reaction>
</comment>
<evidence type="ECO:0000256" key="12">
    <source>
        <dbReference type="ARBA" id="ARBA00022840"/>
    </source>
</evidence>
<dbReference type="Gene3D" id="3.10.20.810">
    <property type="entry name" value="Phosphoribosyl-AMP cyclohydrolase"/>
    <property type="match status" value="1"/>
</dbReference>
<keyword evidence="13 15" id="KW-0368">Histidine biosynthesis</keyword>
<feature type="domain" description="Phosphoribosyl-AMP cyclohydrolase" evidence="16">
    <location>
        <begin position="34"/>
        <end position="106"/>
    </location>
</feature>
<comment type="catalytic activity">
    <reaction evidence="2 15">
        <text>1-(5-phospho-beta-D-ribosyl)-ATP + H2O = 1-(5-phospho-beta-D-ribosyl)-5'-AMP + diphosphate + H(+)</text>
        <dbReference type="Rhea" id="RHEA:22828"/>
        <dbReference type="ChEBI" id="CHEBI:15377"/>
        <dbReference type="ChEBI" id="CHEBI:15378"/>
        <dbReference type="ChEBI" id="CHEBI:33019"/>
        <dbReference type="ChEBI" id="CHEBI:59457"/>
        <dbReference type="ChEBI" id="CHEBI:73183"/>
        <dbReference type="EC" id="3.6.1.31"/>
    </reaction>
</comment>
<dbReference type="NCBIfam" id="NF000768">
    <property type="entry name" value="PRK00051.1"/>
    <property type="match status" value="1"/>
</dbReference>
<dbReference type="SUPFAM" id="SSF101386">
    <property type="entry name" value="all-alpha NTP pyrophosphatases"/>
    <property type="match status" value="1"/>
</dbReference>
<dbReference type="NCBIfam" id="NF002747">
    <property type="entry name" value="PRK02759.1"/>
    <property type="match status" value="1"/>
</dbReference>
<dbReference type="Pfam" id="PF01502">
    <property type="entry name" value="PRA-CH"/>
    <property type="match status" value="1"/>
</dbReference>
<evidence type="ECO:0000313" key="17">
    <source>
        <dbReference type="EMBL" id="ASP49139.1"/>
    </source>
</evidence>
<dbReference type="InterPro" id="IPR008179">
    <property type="entry name" value="HisE"/>
</dbReference>
<dbReference type="PANTHER" id="PTHR42945:SF9">
    <property type="entry name" value="HISTIDINE BIOSYNTHESIS BIFUNCTIONAL PROTEIN HISIE"/>
    <property type="match status" value="1"/>
</dbReference>
<dbReference type="GO" id="GO:0005524">
    <property type="term" value="F:ATP binding"/>
    <property type="evidence" value="ECO:0007669"/>
    <property type="project" value="UniProtKB-KW"/>
</dbReference>
<keyword evidence="14 15" id="KW-0511">Multifunctional enzyme</keyword>
<dbReference type="RefSeq" id="WP_081152932.1">
    <property type="nucleotide sequence ID" value="NZ_CP020465.1"/>
</dbReference>
<dbReference type="GO" id="GO:0000105">
    <property type="term" value="P:L-histidine biosynthetic process"/>
    <property type="evidence" value="ECO:0007669"/>
    <property type="project" value="UniProtKB-UniRule"/>
</dbReference>
<evidence type="ECO:0000256" key="13">
    <source>
        <dbReference type="ARBA" id="ARBA00023102"/>
    </source>
</evidence>
<dbReference type="OrthoDB" id="9795769at2"/>
<comment type="subcellular location">
    <subcellularLocation>
        <location evidence="3 15">Cytoplasm</location>
    </subcellularLocation>
</comment>
<accession>A0A222GB76</accession>
<dbReference type="SUPFAM" id="SSF141734">
    <property type="entry name" value="HisI-like"/>
    <property type="match status" value="1"/>
</dbReference>
<keyword evidence="8 15" id="KW-0963">Cytoplasm</keyword>
<dbReference type="InterPro" id="IPR002496">
    <property type="entry name" value="PRib_AMP_CycHydrolase_dom"/>
</dbReference>
<keyword evidence="11 15" id="KW-0378">Hydrolase</keyword>
<reference evidence="17 18" key="1">
    <citation type="submission" date="2017-08" db="EMBL/GenBank/DDBJ databases">
        <title>Complete genome of Colwellia sp. NB097-1, a psychrophile bacterium ioslated from Bering Sea.</title>
        <authorList>
            <person name="Chen X."/>
        </authorList>
    </citation>
    <scope>NUCLEOTIDE SEQUENCE [LARGE SCALE GENOMIC DNA]</scope>
    <source>
        <strain evidence="17 18">NB097-1</strain>
    </source>
</reference>
<evidence type="ECO:0000256" key="5">
    <source>
        <dbReference type="ARBA" id="ARBA00005204"/>
    </source>
</evidence>
<sequence length="207" mass="22855">MLITQDNISQLAWDKMSGMIPAIIQHQDTGAVLMQGYMNVEALEQTLSSGLATFYSRAKQALWCKGETSGNFLKVSQVVTDCDQDSLLIACRPQGPTCHLGTESCFPEQNISQQNFLSQLEQVIASRKNDDPEDSYTAHLFSRGTTKIAQKVGEEGVEVALAAVAETKEDLLGECADLFYHTLVLLQDQNIDLSEVMAVLQSRHKKK</sequence>
<dbReference type="HAMAP" id="MF_01019">
    <property type="entry name" value="HisIE"/>
    <property type="match status" value="1"/>
</dbReference>
<feature type="region of interest" description="Phosphoribosyl-ATP pyrophosphohydrolase" evidence="15">
    <location>
        <begin position="117"/>
        <end position="207"/>
    </location>
</feature>
<dbReference type="GO" id="GO:0005737">
    <property type="term" value="C:cytoplasm"/>
    <property type="evidence" value="ECO:0007669"/>
    <property type="project" value="UniProtKB-SubCell"/>
</dbReference>
<keyword evidence="9 15" id="KW-0028">Amino-acid biosynthesis</keyword>
<dbReference type="EC" id="3.6.1.31" evidence="15"/>
<dbReference type="Gene3D" id="1.10.287.1080">
    <property type="entry name" value="MazG-like"/>
    <property type="match status" value="1"/>
</dbReference>
<evidence type="ECO:0000256" key="14">
    <source>
        <dbReference type="ARBA" id="ARBA00023268"/>
    </source>
</evidence>
<evidence type="ECO:0000259" key="16">
    <source>
        <dbReference type="Pfam" id="PF01502"/>
    </source>
</evidence>
<comment type="similarity">
    <text evidence="7 15">In the N-terminal section; belongs to the PRA-CH family.</text>
</comment>
<dbReference type="CDD" id="cd11534">
    <property type="entry name" value="NTP-PPase_HisIE_like"/>
    <property type="match status" value="1"/>
</dbReference>
<dbReference type="UniPathway" id="UPA00031">
    <property type="reaction ID" value="UER00007"/>
</dbReference>
<evidence type="ECO:0000256" key="7">
    <source>
        <dbReference type="ARBA" id="ARBA00008299"/>
    </source>
</evidence>
<dbReference type="AlphaFoldDB" id="A0A222GB76"/>
<evidence type="ECO:0000256" key="4">
    <source>
        <dbReference type="ARBA" id="ARBA00005169"/>
    </source>
</evidence>
<dbReference type="EMBL" id="CP020465">
    <property type="protein sequence ID" value="ASP49139.1"/>
    <property type="molecule type" value="Genomic_DNA"/>
</dbReference>
<name>A0A222GB76_9GAMM</name>
<dbReference type="GO" id="GO:0004635">
    <property type="term" value="F:phosphoribosyl-AMP cyclohydrolase activity"/>
    <property type="evidence" value="ECO:0007669"/>
    <property type="project" value="UniProtKB-UniRule"/>
</dbReference>
<dbReference type="FunFam" id="1.10.287.1080:FF:000002">
    <property type="entry name" value="Histidine biosynthesis bifunctional protein HisIE"/>
    <property type="match status" value="1"/>
</dbReference>
<evidence type="ECO:0000313" key="18">
    <source>
        <dbReference type="Proteomes" id="UP000202259"/>
    </source>
</evidence>
<dbReference type="InterPro" id="IPR038019">
    <property type="entry name" value="PRib_AMP_CycHydrolase_sf"/>
</dbReference>
<dbReference type="HAMAP" id="MF_01020">
    <property type="entry name" value="HisE"/>
    <property type="match status" value="1"/>
</dbReference>
<keyword evidence="12 15" id="KW-0067">ATP-binding</keyword>
<comment type="pathway">
    <text evidence="4 15">Amino-acid biosynthesis; L-histidine biosynthesis; L-histidine from 5-phospho-alpha-D-ribose 1-diphosphate: step 3/9.</text>
</comment>
<evidence type="ECO:0000256" key="3">
    <source>
        <dbReference type="ARBA" id="ARBA00004496"/>
    </source>
</evidence>
<evidence type="ECO:0000256" key="11">
    <source>
        <dbReference type="ARBA" id="ARBA00022801"/>
    </source>
</evidence>
<evidence type="ECO:0000256" key="6">
    <source>
        <dbReference type="ARBA" id="ARBA00007731"/>
    </source>
</evidence>
<proteinExistence type="inferred from homology"/>
<dbReference type="FunFam" id="3.10.20.810:FF:000001">
    <property type="entry name" value="Histidine biosynthesis bifunctional protein HisIE"/>
    <property type="match status" value="1"/>
</dbReference>
<dbReference type="KEGG" id="cber:B5D82_16030"/>
<dbReference type="PANTHER" id="PTHR42945">
    <property type="entry name" value="HISTIDINE BIOSYNTHESIS BIFUNCTIONAL PROTEIN"/>
    <property type="match status" value="1"/>
</dbReference>
<dbReference type="Proteomes" id="UP000202259">
    <property type="component" value="Chromosome"/>
</dbReference>
<comment type="similarity">
    <text evidence="6 15">In the C-terminal section; belongs to the PRA-PH family.</text>
</comment>
<evidence type="ECO:0000256" key="10">
    <source>
        <dbReference type="ARBA" id="ARBA00022741"/>
    </source>
</evidence>
<dbReference type="Pfam" id="PF01503">
    <property type="entry name" value="PRA-PH"/>
    <property type="match status" value="1"/>
</dbReference>